<dbReference type="InterPro" id="IPR034746">
    <property type="entry name" value="POTRA"/>
</dbReference>
<dbReference type="Pfam" id="PF03799">
    <property type="entry name" value="FtsQ_DivIB_C"/>
    <property type="match status" value="1"/>
</dbReference>
<proteinExistence type="inferred from homology"/>
<dbReference type="GO" id="GO:0043093">
    <property type="term" value="P:FtsZ-dependent cytokinesis"/>
    <property type="evidence" value="ECO:0007669"/>
    <property type="project" value="UniProtKB-UniRule"/>
</dbReference>
<evidence type="ECO:0000256" key="3">
    <source>
        <dbReference type="ARBA" id="ARBA00022519"/>
    </source>
</evidence>
<sequence length="282" mass="30419">MATDALTPPLDVRLMNLTATLLFALCGLMLLAAAGWWVLRQPFFPLAGIKVQGDVTHNNAATLRANVAPQLAGNFFTVDLQRARVAFESVPWVRKAVVHREFPNRLRATLTEHVPVAFWGGEDRSTLVNSFGEVFEANTAEASDELPRLVGPDEQSGHVLGMFRELQPLFAAAELEIQQLVLSQRGSWQATLDSGAVIELGRGSSEEVAARAQRFLTSVRQVAGQYNRGVDAVESADLRHADAYAVRLRGVTTVDNSSAQPARAGVAVRAQPAGSGASARRP</sequence>
<comment type="subcellular location">
    <subcellularLocation>
        <location evidence="9">Cell inner membrane</location>
        <topology evidence="9">Single-pass type II membrane protein</topology>
    </subcellularLocation>
    <subcellularLocation>
        <location evidence="1">Membrane</location>
    </subcellularLocation>
    <text evidence="9">Localizes to the division septum.</text>
</comment>
<keyword evidence="2 9" id="KW-1003">Cell membrane</keyword>
<evidence type="ECO:0000256" key="2">
    <source>
        <dbReference type="ARBA" id="ARBA00022475"/>
    </source>
</evidence>
<dbReference type="Proteomes" id="UP001212602">
    <property type="component" value="Unassembled WGS sequence"/>
</dbReference>
<dbReference type="RefSeq" id="WP_271429118.1">
    <property type="nucleotide sequence ID" value="NZ_JAQIPB010000007.1"/>
</dbReference>
<feature type="region of interest" description="Disordered" evidence="10">
    <location>
        <begin position="259"/>
        <end position="282"/>
    </location>
</feature>
<keyword evidence="4 9" id="KW-0132">Cell division</keyword>
<feature type="transmembrane region" description="Helical" evidence="9">
    <location>
        <begin position="20"/>
        <end position="39"/>
    </location>
</feature>
<comment type="function">
    <text evidence="9">Essential cell division protein. May link together the upstream cell division proteins, which are predominantly cytoplasmic, with the downstream cell division proteins, which are predominantly periplasmic. May control correct divisome assembly.</text>
</comment>
<reference evidence="12" key="1">
    <citation type="submission" date="2023-01" db="EMBL/GenBank/DDBJ databases">
        <title>Xenophilus mangrovi sp. nov., isolated from soil of Mangrove nature reserve.</title>
        <authorList>
            <person name="Xu S."/>
            <person name="Liu Z."/>
            <person name="Xu Y."/>
        </authorList>
    </citation>
    <scope>NUCLEOTIDE SEQUENCE</scope>
    <source>
        <strain evidence="12">YW8</strain>
    </source>
</reference>
<evidence type="ECO:0000256" key="9">
    <source>
        <dbReference type="HAMAP-Rule" id="MF_00911"/>
    </source>
</evidence>
<dbReference type="InterPro" id="IPR026579">
    <property type="entry name" value="FtsQ"/>
</dbReference>
<evidence type="ECO:0000256" key="8">
    <source>
        <dbReference type="ARBA" id="ARBA00023306"/>
    </source>
</evidence>
<dbReference type="PROSITE" id="PS51779">
    <property type="entry name" value="POTRA"/>
    <property type="match status" value="1"/>
</dbReference>
<evidence type="ECO:0000256" key="10">
    <source>
        <dbReference type="SAM" id="MobiDB-lite"/>
    </source>
</evidence>
<comment type="similarity">
    <text evidence="9">Belongs to the FtsQ/DivIB family. FtsQ subfamily.</text>
</comment>
<evidence type="ECO:0000256" key="6">
    <source>
        <dbReference type="ARBA" id="ARBA00022989"/>
    </source>
</evidence>
<keyword evidence="8 9" id="KW-0131">Cell cycle</keyword>
<evidence type="ECO:0000256" key="4">
    <source>
        <dbReference type="ARBA" id="ARBA00022618"/>
    </source>
</evidence>
<dbReference type="PANTHER" id="PTHR35851">
    <property type="entry name" value="CELL DIVISION PROTEIN FTSQ"/>
    <property type="match status" value="1"/>
</dbReference>
<evidence type="ECO:0000313" key="12">
    <source>
        <dbReference type="EMBL" id="MDA7417884.1"/>
    </source>
</evidence>
<evidence type="ECO:0000256" key="1">
    <source>
        <dbReference type="ARBA" id="ARBA00004370"/>
    </source>
</evidence>
<comment type="subunit">
    <text evidence="9">Part of a complex composed of FtsB, FtsL and FtsQ.</text>
</comment>
<dbReference type="PANTHER" id="PTHR35851:SF1">
    <property type="entry name" value="CELL DIVISION PROTEIN FTSQ"/>
    <property type="match status" value="1"/>
</dbReference>
<keyword evidence="13" id="KW-1185">Reference proteome</keyword>
<dbReference type="Pfam" id="PF08478">
    <property type="entry name" value="POTRA_1"/>
    <property type="match status" value="1"/>
</dbReference>
<dbReference type="InterPro" id="IPR045335">
    <property type="entry name" value="FtsQ_C_sf"/>
</dbReference>
<keyword evidence="5 9" id="KW-0812">Transmembrane</keyword>
<name>A0AAE3NE05_9BURK</name>
<accession>A0AAE3NE05</accession>
<dbReference type="GO" id="GO:0090529">
    <property type="term" value="P:cell septum assembly"/>
    <property type="evidence" value="ECO:0007669"/>
    <property type="project" value="InterPro"/>
</dbReference>
<dbReference type="Gene3D" id="3.40.50.11690">
    <property type="entry name" value="Cell division protein FtsQ/DivIB"/>
    <property type="match status" value="1"/>
</dbReference>
<dbReference type="AlphaFoldDB" id="A0AAE3NE05"/>
<evidence type="ECO:0000256" key="5">
    <source>
        <dbReference type="ARBA" id="ARBA00022692"/>
    </source>
</evidence>
<dbReference type="InterPro" id="IPR005548">
    <property type="entry name" value="Cell_div_FtsQ/DivIB_C"/>
</dbReference>
<keyword evidence="7 9" id="KW-0472">Membrane</keyword>
<gene>
    <name evidence="9" type="primary">ftsQ</name>
    <name evidence="12" type="ORF">PGB34_16085</name>
</gene>
<feature type="domain" description="POTRA" evidence="11">
    <location>
        <begin position="44"/>
        <end position="113"/>
    </location>
</feature>
<organism evidence="12 13">
    <name type="scientific">Xenophilus arseniciresistens</name>
    <dbReference type="NCBI Taxonomy" id="1283306"/>
    <lineage>
        <taxon>Bacteria</taxon>
        <taxon>Pseudomonadati</taxon>
        <taxon>Pseudomonadota</taxon>
        <taxon>Betaproteobacteria</taxon>
        <taxon>Burkholderiales</taxon>
        <taxon>Comamonadaceae</taxon>
        <taxon>Xenophilus</taxon>
    </lineage>
</organism>
<protein>
    <recommendedName>
        <fullName evidence="9">Cell division protein FtsQ</fullName>
    </recommendedName>
</protein>
<evidence type="ECO:0000259" key="11">
    <source>
        <dbReference type="PROSITE" id="PS51779"/>
    </source>
</evidence>
<comment type="caution">
    <text evidence="12">The sequence shown here is derived from an EMBL/GenBank/DDBJ whole genome shotgun (WGS) entry which is preliminary data.</text>
</comment>
<dbReference type="HAMAP" id="MF_00911">
    <property type="entry name" value="FtsQ_subfam"/>
    <property type="match status" value="1"/>
</dbReference>
<dbReference type="EMBL" id="JAQIPB010000007">
    <property type="protein sequence ID" value="MDA7417884.1"/>
    <property type="molecule type" value="Genomic_DNA"/>
</dbReference>
<dbReference type="GO" id="GO:0032153">
    <property type="term" value="C:cell division site"/>
    <property type="evidence" value="ECO:0007669"/>
    <property type="project" value="UniProtKB-UniRule"/>
</dbReference>
<evidence type="ECO:0000313" key="13">
    <source>
        <dbReference type="Proteomes" id="UP001212602"/>
    </source>
</evidence>
<dbReference type="InterPro" id="IPR013685">
    <property type="entry name" value="POTRA_FtsQ_type"/>
</dbReference>
<dbReference type="Gene3D" id="3.10.20.310">
    <property type="entry name" value="membrane protein fhac"/>
    <property type="match status" value="1"/>
</dbReference>
<keyword evidence="3 9" id="KW-0997">Cell inner membrane</keyword>
<keyword evidence="6 9" id="KW-1133">Transmembrane helix</keyword>
<dbReference type="GO" id="GO:0005886">
    <property type="term" value="C:plasma membrane"/>
    <property type="evidence" value="ECO:0007669"/>
    <property type="project" value="UniProtKB-SubCell"/>
</dbReference>
<evidence type="ECO:0000256" key="7">
    <source>
        <dbReference type="ARBA" id="ARBA00023136"/>
    </source>
</evidence>